<evidence type="ECO:0000256" key="6">
    <source>
        <dbReference type="SAM" id="Phobius"/>
    </source>
</evidence>
<evidence type="ECO:0000313" key="7">
    <source>
        <dbReference type="EMBL" id="GGU17394.1"/>
    </source>
</evidence>
<evidence type="ECO:0000256" key="5">
    <source>
        <dbReference type="ARBA" id="ARBA00031636"/>
    </source>
</evidence>
<evidence type="ECO:0000256" key="1">
    <source>
        <dbReference type="ARBA" id="ARBA00003408"/>
    </source>
</evidence>
<dbReference type="Pfam" id="PF01554">
    <property type="entry name" value="MatE"/>
    <property type="match status" value="2"/>
</dbReference>
<comment type="caution">
    <text evidence="7">The sequence shown here is derived from an EMBL/GenBank/DDBJ whole genome shotgun (WGS) entry which is preliminary data.</text>
</comment>
<comment type="similarity">
    <text evidence="2">Belongs to the multi antimicrobial extrusion (MATE) (TC 2.A.66.1) family.</text>
</comment>
<feature type="transmembrane region" description="Helical" evidence="6">
    <location>
        <begin position="364"/>
        <end position="382"/>
    </location>
</feature>
<comment type="function">
    <text evidence="1">Multidrug efflux pump.</text>
</comment>
<feature type="transmembrane region" description="Helical" evidence="6">
    <location>
        <begin position="181"/>
        <end position="203"/>
    </location>
</feature>
<accession>A0ABQ2UCC1</accession>
<feature type="transmembrane region" description="Helical" evidence="6">
    <location>
        <begin position="88"/>
        <end position="108"/>
    </location>
</feature>
<feature type="transmembrane region" description="Helical" evidence="6">
    <location>
        <begin position="388"/>
        <end position="408"/>
    </location>
</feature>
<evidence type="ECO:0000313" key="8">
    <source>
        <dbReference type="Proteomes" id="UP000649573"/>
    </source>
</evidence>
<dbReference type="Proteomes" id="UP000649573">
    <property type="component" value="Unassembled WGS sequence"/>
</dbReference>
<evidence type="ECO:0000256" key="2">
    <source>
        <dbReference type="ARBA" id="ARBA00010199"/>
    </source>
</evidence>
<feature type="transmembrane region" description="Helical" evidence="6">
    <location>
        <begin position="12"/>
        <end position="35"/>
    </location>
</feature>
<proteinExistence type="inferred from homology"/>
<protein>
    <recommendedName>
        <fullName evidence="3">Probable multidrug resistance protein NorM</fullName>
    </recommendedName>
    <alternativeName>
        <fullName evidence="5">Multidrug-efflux transporter</fullName>
    </alternativeName>
</protein>
<feature type="transmembrane region" description="Helical" evidence="6">
    <location>
        <begin position="336"/>
        <end position="357"/>
    </location>
</feature>
<dbReference type="EMBL" id="BMRE01000001">
    <property type="protein sequence ID" value="GGU17394.1"/>
    <property type="molecule type" value="Genomic_DNA"/>
</dbReference>
<keyword evidence="4" id="KW-0813">Transport</keyword>
<dbReference type="InterPro" id="IPR050222">
    <property type="entry name" value="MATE_MdtK"/>
</dbReference>
<dbReference type="PANTHER" id="PTHR43298:SF2">
    <property type="entry name" value="FMN_FAD EXPORTER YEEO-RELATED"/>
    <property type="match status" value="1"/>
</dbReference>
<keyword evidence="6" id="KW-0472">Membrane</keyword>
<dbReference type="RefSeq" id="WP_229812206.1">
    <property type="nucleotide sequence ID" value="NZ_BMRE01000001.1"/>
</dbReference>
<dbReference type="PANTHER" id="PTHR43298">
    <property type="entry name" value="MULTIDRUG RESISTANCE PROTEIN NORM-RELATED"/>
    <property type="match status" value="1"/>
</dbReference>
<organism evidence="7 8">
    <name type="scientific">Lentzea flava</name>
    <dbReference type="NCBI Taxonomy" id="103732"/>
    <lineage>
        <taxon>Bacteria</taxon>
        <taxon>Bacillati</taxon>
        <taxon>Actinomycetota</taxon>
        <taxon>Actinomycetes</taxon>
        <taxon>Pseudonocardiales</taxon>
        <taxon>Pseudonocardiaceae</taxon>
        <taxon>Lentzea</taxon>
    </lineage>
</organism>
<feature type="transmembrane region" description="Helical" evidence="6">
    <location>
        <begin position="224"/>
        <end position="247"/>
    </location>
</feature>
<evidence type="ECO:0000256" key="4">
    <source>
        <dbReference type="ARBA" id="ARBA00022448"/>
    </source>
</evidence>
<evidence type="ECO:0000256" key="3">
    <source>
        <dbReference type="ARBA" id="ARBA00020268"/>
    </source>
</evidence>
<feature type="transmembrane region" description="Helical" evidence="6">
    <location>
        <begin position="41"/>
        <end position="67"/>
    </location>
</feature>
<name>A0ABQ2UCC1_9PSEU</name>
<gene>
    <name evidence="7" type="ORF">GCM10010178_06550</name>
</gene>
<dbReference type="InterPro" id="IPR002528">
    <property type="entry name" value="MATE_fam"/>
</dbReference>
<keyword evidence="6" id="KW-1133">Transmembrane helix</keyword>
<sequence>MLLSDARQIGRVALPLYLSMVAVSLSALVTTAALGRFGTQALAGFAVTTAVYFPAMAAVSGAVRGVMPFVAAKADDPPGLLRVVRDGTWLAVFVGVPAALAVACVPLIARAGGVPAATVAQLGPFPLLMAAGVLFNAFGSTATSSLVGLGRGKVVMRAGLAGAACTALLSPLLVWKLGLTGAGIALCTANLVSCLITVSGLLRRLPGRPELTVHFGQIVELAKVGLPMAGTVLVKFAVLGVLTVAAARVSATAAAAHNIATGLVSLTFTAAVAIGQAVVPLVSTRTEGVRRAVGAGLAITTATLSVICAIIVLGGVHRLFTDDPAVLAAVAHLPALMVLVVLADGVQAVLGFALAGLKRTTPSFVVFALCYGVLAVVAVPSAEYGLTGLWVALAAANLAVAMGQGLAFSKASNL</sequence>
<feature type="transmembrane region" description="Helical" evidence="6">
    <location>
        <begin position="259"/>
        <end position="282"/>
    </location>
</feature>
<reference evidence="8" key="1">
    <citation type="journal article" date="2019" name="Int. J. Syst. Evol. Microbiol.">
        <title>The Global Catalogue of Microorganisms (GCM) 10K type strain sequencing project: providing services to taxonomists for standard genome sequencing and annotation.</title>
        <authorList>
            <consortium name="The Broad Institute Genomics Platform"/>
            <consortium name="The Broad Institute Genome Sequencing Center for Infectious Disease"/>
            <person name="Wu L."/>
            <person name="Ma J."/>
        </authorList>
    </citation>
    <scope>NUCLEOTIDE SEQUENCE [LARGE SCALE GENOMIC DNA]</scope>
    <source>
        <strain evidence="8">JCM 3296</strain>
    </source>
</reference>
<feature type="transmembrane region" description="Helical" evidence="6">
    <location>
        <begin position="154"/>
        <end position="175"/>
    </location>
</feature>
<keyword evidence="8" id="KW-1185">Reference proteome</keyword>
<feature type="transmembrane region" description="Helical" evidence="6">
    <location>
        <begin position="128"/>
        <end position="147"/>
    </location>
</feature>
<feature type="transmembrane region" description="Helical" evidence="6">
    <location>
        <begin position="294"/>
        <end position="316"/>
    </location>
</feature>
<keyword evidence="6" id="KW-0812">Transmembrane</keyword>